<gene>
    <name evidence="3" type="ORF">K5V21_10905</name>
</gene>
<feature type="transmembrane region" description="Helical" evidence="1">
    <location>
        <begin position="6"/>
        <end position="25"/>
    </location>
</feature>
<keyword evidence="1" id="KW-0812">Transmembrane</keyword>
<feature type="domain" description="VanZ-like" evidence="2">
    <location>
        <begin position="46"/>
        <end position="183"/>
    </location>
</feature>
<feature type="transmembrane region" description="Helical" evidence="1">
    <location>
        <begin position="46"/>
        <end position="63"/>
    </location>
</feature>
<evidence type="ECO:0000313" key="3">
    <source>
        <dbReference type="EMBL" id="MBY0755956.1"/>
    </source>
</evidence>
<dbReference type="Pfam" id="PF04892">
    <property type="entry name" value="VanZ"/>
    <property type="match status" value="1"/>
</dbReference>
<dbReference type="EMBL" id="JAIKTU010000008">
    <property type="protein sequence ID" value="MBY0755956.1"/>
    <property type="molecule type" value="Genomic_DNA"/>
</dbReference>
<dbReference type="PANTHER" id="PTHR36834:SF2">
    <property type="entry name" value="MEMBRANE PROTEIN"/>
    <property type="match status" value="1"/>
</dbReference>
<feature type="transmembrane region" description="Helical" evidence="1">
    <location>
        <begin position="133"/>
        <end position="154"/>
    </location>
</feature>
<organism evidence="3 4">
    <name type="scientific">Clostridium sardiniense</name>
    <name type="common">Clostridium absonum</name>
    <dbReference type="NCBI Taxonomy" id="29369"/>
    <lineage>
        <taxon>Bacteria</taxon>
        <taxon>Bacillati</taxon>
        <taxon>Bacillota</taxon>
        <taxon>Clostridia</taxon>
        <taxon>Eubacteriales</taxon>
        <taxon>Clostridiaceae</taxon>
        <taxon>Clostridium</taxon>
    </lineage>
</organism>
<dbReference type="InterPro" id="IPR006976">
    <property type="entry name" value="VanZ-like"/>
</dbReference>
<feature type="transmembrane region" description="Helical" evidence="1">
    <location>
        <begin position="166"/>
        <end position="183"/>
    </location>
</feature>
<keyword evidence="1" id="KW-1133">Transmembrane helix</keyword>
<proteinExistence type="predicted"/>
<dbReference type="Proteomes" id="UP001299068">
    <property type="component" value="Unassembled WGS sequence"/>
</dbReference>
<keyword evidence="4" id="KW-1185">Reference proteome</keyword>
<evidence type="ECO:0000259" key="2">
    <source>
        <dbReference type="Pfam" id="PF04892"/>
    </source>
</evidence>
<dbReference type="InterPro" id="IPR053150">
    <property type="entry name" value="Teicoplanin_resist-assoc"/>
</dbReference>
<comment type="caution">
    <text evidence="3">The sequence shown here is derived from an EMBL/GenBank/DDBJ whole genome shotgun (WGS) entry which is preliminary data.</text>
</comment>
<evidence type="ECO:0000256" key="1">
    <source>
        <dbReference type="SAM" id="Phobius"/>
    </source>
</evidence>
<feature type="transmembrane region" description="Helical" evidence="1">
    <location>
        <begin position="98"/>
        <end position="121"/>
    </location>
</feature>
<name>A0ABS7KYR0_CLOSR</name>
<sequence length="194" mass="21946">MIHLNSGFLILISIPFIIILNILFFKMQKRSNLKFSTKRVIWNTLFAIYILLVMSVTIFPIIINTQRTIDVSATINLVPFKETINSFNSLLDSFSTLFAIKLFLVNVLGNILLFTPLGFLLPIVNPNINNIKPIFKISLIATISIELIQFITSLSGGFRVTDIDDVILNILGGLFGFLIFTLFSKVKLFKLIMN</sequence>
<accession>A0ABS7KYR0</accession>
<dbReference type="RefSeq" id="WP_221861283.1">
    <property type="nucleotide sequence ID" value="NZ_JAIKTU010000008.1"/>
</dbReference>
<protein>
    <submittedName>
        <fullName evidence="3">VanZ family protein</fullName>
    </submittedName>
</protein>
<keyword evidence="1" id="KW-0472">Membrane</keyword>
<evidence type="ECO:0000313" key="4">
    <source>
        <dbReference type="Proteomes" id="UP001299068"/>
    </source>
</evidence>
<dbReference type="PANTHER" id="PTHR36834">
    <property type="entry name" value="MEMBRANE PROTEIN-RELATED"/>
    <property type="match status" value="1"/>
</dbReference>
<reference evidence="3 4" key="1">
    <citation type="journal article" date="2021" name="Cell Host Microbe">
        <title>in vivo commensal control of Clostridioides difficile virulence.</title>
        <authorList>
            <person name="Girinathan B.P."/>
            <person name="Dibenedetto N."/>
            <person name="Worley J.N."/>
            <person name="Peltier J."/>
            <person name="Arrieta-Ortiz M.L."/>
            <person name="Rupa Christinal Immanuel S."/>
            <person name="Lavin R."/>
            <person name="Delaney M.L."/>
            <person name="Cummins C."/>
            <person name="Hoffmann M."/>
            <person name="Luo Y."/>
            <person name="Gonzalez-Escalona N."/>
            <person name="Allard M."/>
            <person name="Onderdonk A.B."/>
            <person name="Gerber G.K."/>
            <person name="Sonenshein A.L."/>
            <person name="Baliga N."/>
            <person name="Dupuy B."/>
            <person name="Bry L."/>
        </authorList>
    </citation>
    <scope>NUCLEOTIDE SEQUENCE [LARGE SCALE GENOMIC DNA]</scope>
    <source>
        <strain evidence="3 4">DSM 599</strain>
    </source>
</reference>